<proteinExistence type="predicted"/>
<name>A0ABY5BR87_9LACO</name>
<accession>A0ABY5BR87</accession>
<reference evidence="2" key="1">
    <citation type="submission" date="2022-05" db="EMBL/GenBank/DDBJ databases">
        <authorList>
            <person name="Oliphant S.A."/>
            <person name="Watson-Haigh N.S."/>
            <person name="Sumby K.M."/>
            <person name="Gardner J.M."/>
            <person name="Jiranek V."/>
        </authorList>
    </citation>
    <scope>NUCLEOTIDE SEQUENCE</scope>
    <source>
        <strain evidence="2">KI16_H9</strain>
    </source>
</reference>
<evidence type="ECO:0000313" key="3">
    <source>
        <dbReference type="Proteomes" id="UP001056707"/>
    </source>
</evidence>
<keyword evidence="1" id="KW-0175">Coiled coil</keyword>
<evidence type="ECO:0000313" key="2">
    <source>
        <dbReference type="EMBL" id="USS85091.1"/>
    </source>
</evidence>
<sequence>MEFYVKIDDYGRMSNVSKTPFDKSTAVEVNDKYAPFFDNEHLSYFQWQNGEPISVAFPINVLSLEQKIMQEKLETLKSNDKDFSTNFDQVQGTTKFLMETVMNLVSEVKDLKAELKNQRSQSEQEDDKEGEK</sequence>
<evidence type="ECO:0000256" key="1">
    <source>
        <dbReference type="SAM" id="Coils"/>
    </source>
</evidence>
<keyword evidence="3" id="KW-1185">Reference proteome</keyword>
<protein>
    <recommendedName>
        <fullName evidence="4">DUF2977 domain-containing protein</fullName>
    </recommendedName>
</protein>
<feature type="coiled-coil region" evidence="1">
    <location>
        <begin position="59"/>
        <end position="128"/>
    </location>
</feature>
<gene>
    <name evidence="2" type="ORF">M3M35_07315</name>
</gene>
<organism evidence="2 3">
    <name type="scientific">Fructilactobacillus myrtifloralis</name>
    <dbReference type="NCBI Taxonomy" id="2940301"/>
    <lineage>
        <taxon>Bacteria</taxon>
        <taxon>Bacillati</taxon>
        <taxon>Bacillota</taxon>
        <taxon>Bacilli</taxon>
        <taxon>Lactobacillales</taxon>
        <taxon>Lactobacillaceae</taxon>
        <taxon>Fructilactobacillus</taxon>
    </lineage>
</organism>
<dbReference type="EMBL" id="CP097116">
    <property type="protein sequence ID" value="USS85091.1"/>
    <property type="molecule type" value="Genomic_DNA"/>
</dbReference>
<evidence type="ECO:0008006" key="4">
    <source>
        <dbReference type="Google" id="ProtNLM"/>
    </source>
</evidence>
<dbReference type="RefSeq" id="WP_252749986.1">
    <property type="nucleotide sequence ID" value="NZ_CP097116.1"/>
</dbReference>
<dbReference type="Proteomes" id="UP001056707">
    <property type="component" value="Chromosome"/>
</dbReference>